<gene>
    <name evidence="1" type="ORF">F3F73_04675</name>
</gene>
<dbReference type="Proteomes" id="UP000422221">
    <property type="component" value="Unassembled WGS sequence"/>
</dbReference>
<comment type="caution">
    <text evidence="1">The sequence shown here is derived from an EMBL/GenBank/DDBJ whole genome shotgun (WGS) entry which is preliminary data.</text>
</comment>
<name>A0A7J4XMP4_9BACE</name>
<organism evidence="1 2">
    <name type="scientific">Bacteroides salyersiae</name>
    <dbReference type="NCBI Taxonomy" id="291644"/>
    <lineage>
        <taxon>Bacteria</taxon>
        <taxon>Pseudomonadati</taxon>
        <taxon>Bacteroidota</taxon>
        <taxon>Bacteroidia</taxon>
        <taxon>Bacteroidales</taxon>
        <taxon>Bacteroidaceae</taxon>
        <taxon>Bacteroides</taxon>
    </lineage>
</organism>
<dbReference type="RefSeq" id="WP_130058123.1">
    <property type="nucleotide sequence ID" value="NZ_RCXT01000002.1"/>
</dbReference>
<accession>A0A7J4XMP4</accession>
<reference evidence="1 2" key="1">
    <citation type="journal article" date="2019" name="Nat. Med.">
        <title>A library of human gut bacterial isolates paired with longitudinal multiomics data enables mechanistic microbiome research.</title>
        <authorList>
            <person name="Poyet M."/>
            <person name="Groussin M."/>
            <person name="Gibbons S.M."/>
            <person name="Avila-Pacheco J."/>
            <person name="Jiang X."/>
            <person name="Kearney S.M."/>
            <person name="Perrotta A.R."/>
            <person name="Berdy B."/>
            <person name="Zhao S."/>
            <person name="Lieberman T.D."/>
            <person name="Swanson P.K."/>
            <person name="Smith M."/>
            <person name="Roesemann S."/>
            <person name="Alexander J.E."/>
            <person name="Rich S.A."/>
            <person name="Livny J."/>
            <person name="Vlamakis H."/>
            <person name="Clish C."/>
            <person name="Bullock K."/>
            <person name="Deik A."/>
            <person name="Scott J."/>
            <person name="Pierce K.A."/>
            <person name="Xavier R.J."/>
            <person name="Alm E.J."/>
        </authorList>
    </citation>
    <scope>NUCLEOTIDE SEQUENCE [LARGE SCALE GENOMIC DNA]</scope>
    <source>
        <strain evidence="1 2">BIOML-A10</strain>
    </source>
</reference>
<sequence>MKTCIYLIFSLYAICIQAQDIYNNLNQKFTQYLIKTLPENIYVQTDKPYYVVEDTIWTKAFVVNAQLLQPSPSNFVYVELINQQNEVLNRIKLKKDSAGFQGYIKLNEHILAGEYALRAYTNWMRNEVPEYFFQKNITIERVKQTPQLLTIKYIPIEKDRLQAVAKYTYSDGSAIKGRRIDFTYTKDGRKYRKNYSVTNNEGEIRFNIRLNEEKPDKQKLTATIFDQKWIISHEQNFVIPNLKKDFDVQFFPESGTLLTETWQFVAFKAIGPDGLCEHISGKVISEGGNEIAQIHTQHDGMGKFALWPHKDSIYYAVVTNREGVEKKLKLPEARIEGMTLRLNIKEENCLYSIENHTAYSTDSLFLIAHTRGMISVTRQLTEEKRSGKFSLSQCPEGILNVAVVDRIGNVFCEQMLYVKKAHSPAVQIKTNSQEYGKRERVEMLLNTGQKGEFSLSVTDAKVVKWDSLNNHIISQLLLKSEIKGHIEKPGYYFTSDNKVVNEHLDLLMLTQGWRRYNLPNILQQQVPEMKIPLERGQALSGRVKPFLRKKIKGAEVVGFTDKLKAIHAKVDTSGNYVFEGIEFPDSTAFTINAVNKKGKAKGIMIYPSPEIFPDTRNLFIPNSHHFEEVEAHLRLYKETYIQNDISKEIVLDDIVVTQKYISQTGKLAGEFAAYADYVVTDKTIEEEYKNKSVADIIHTAIMQRFPGITMVEEDHFWYRGKPLRFAVDMKLIQYDELRFYMAEEIASISFFKEASEVPLYVPMHDEFITAQMNKYRGVILIEFKKGGTAHYFRPSLGLATLYPLGYQKPAEFYSPKYDVPDSLQADKTDFRTTVYWNPKIQTDSTGHAKVSFYTTDMKHDMEYILEGITENGIPCRATGRIKVKKE</sequence>
<proteinExistence type="predicted"/>
<dbReference type="AlphaFoldDB" id="A0A7J4XMP4"/>
<evidence type="ECO:0000313" key="2">
    <source>
        <dbReference type="Proteomes" id="UP000422221"/>
    </source>
</evidence>
<dbReference type="Gene3D" id="2.60.40.1930">
    <property type="match status" value="1"/>
</dbReference>
<evidence type="ECO:0008006" key="3">
    <source>
        <dbReference type="Google" id="ProtNLM"/>
    </source>
</evidence>
<dbReference type="EMBL" id="VWMK01000003">
    <property type="protein sequence ID" value="KAA3768601.1"/>
    <property type="molecule type" value="Genomic_DNA"/>
</dbReference>
<protein>
    <recommendedName>
        <fullName evidence="3">TonB-dependent receptor</fullName>
    </recommendedName>
</protein>
<evidence type="ECO:0000313" key="1">
    <source>
        <dbReference type="EMBL" id="KAA3768601.1"/>
    </source>
</evidence>